<accession>A0A9W6ZGB1</accession>
<evidence type="ECO:0000256" key="9">
    <source>
        <dbReference type="SAM" id="MobiDB-lite"/>
    </source>
</evidence>
<evidence type="ECO:0000256" key="10">
    <source>
        <dbReference type="SAM" id="SignalP"/>
    </source>
</evidence>
<feature type="region of interest" description="Disordered" evidence="9">
    <location>
        <begin position="36"/>
        <end position="70"/>
    </location>
</feature>
<protein>
    <recommendedName>
        <fullName evidence="8">dCMP deaminase</fullName>
        <ecNumber evidence="7">3.5.4.12</ecNumber>
    </recommendedName>
    <alternativeName>
        <fullName evidence="8">dCMP deaminase</fullName>
    </alternativeName>
</protein>
<evidence type="ECO:0000256" key="8">
    <source>
        <dbReference type="ARBA" id="ARBA00041763"/>
    </source>
</evidence>
<name>A0A9W6ZGB1_9STRA</name>
<dbReference type="InterPro" id="IPR015517">
    <property type="entry name" value="dCMP_deaminase-rel"/>
</dbReference>
<evidence type="ECO:0000256" key="3">
    <source>
        <dbReference type="ARBA" id="ARBA00022723"/>
    </source>
</evidence>
<keyword evidence="5" id="KW-0378">Hydrolase</keyword>
<dbReference type="InterPro" id="IPR002125">
    <property type="entry name" value="CMP_dCMP_dom"/>
</dbReference>
<dbReference type="PANTHER" id="PTHR11086:SF18">
    <property type="entry name" value="DEOXYCYTIDYLATE DEAMINASE"/>
    <property type="match status" value="1"/>
</dbReference>
<dbReference type="Gene3D" id="3.40.140.10">
    <property type="entry name" value="Cytidine Deaminase, domain 2"/>
    <property type="match status" value="1"/>
</dbReference>
<dbReference type="EMBL" id="BLQM01000015">
    <property type="protein sequence ID" value="GMH50558.1"/>
    <property type="molecule type" value="Genomic_DNA"/>
</dbReference>
<dbReference type="AlphaFoldDB" id="A0A9W6ZGB1"/>
<evidence type="ECO:0000256" key="1">
    <source>
        <dbReference type="ARBA" id="ARBA00001947"/>
    </source>
</evidence>
<evidence type="ECO:0000256" key="4">
    <source>
        <dbReference type="ARBA" id="ARBA00022727"/>
    </source>
</evidence>
<keyword evidence="10" id="KW-0732">Signal</keyword>
<feature type="domain" description="CMP/dCMP-type deaminase" evidence="11">
    <location>
        <begin position="103"/>
        <end position="227"/>
    </location>
</feature>
<dbReference type="GO" id="GO:0008270">
    <property type="term" value="F:zinc ion binding"/>
    <property type="evidence" value="ECO:0007669"/>
    <property type="project" value="InterPro"/>
</dbReference>
<gene>
    <name evidence="12" type="ORF">TL16_g00807</name>
</gene>
<feature type="signal peptide" evidence="10">
    <location>
        <begin position="1"/>
        <end position="17"/>
    </location>
</feature>
<dbReference type="PANTHER" id="PTHR11086">
    <property type="entry name" value="DEOXYCYTIDYLATE DEAMINASE-RELATED"/>
    <property type="match status" value="1"/>
</dbReference>
<evidence type="ECO:0000256" key="7">
    <source>
        <dbReference type="ARBA" id="ARBA00038938"/>
    </source>
</evidence>
<dbReference type="SUPFAM" id="SSF53927">
    <property type="entry name" value="Cytidine deaminase-like"/>
    <property type="match status" value="1"/>
</dbReference>
<sequence>MLLTLLLLTMSDVLCIGASCDMPCCRGIKRGGTFLPSGANDSSVDSSSTSSGPVTSNSVNTTLLRNDTYDRPLSNKENLAIEGSTPSKKLKQTPSGPRSNPLCWDDYFMSVAFLSSMRSKDPSTQVGACIVNKENRIVGIGYNGFPAGCDDTALPWCRTGETELDTKYPYVCHAEVNAILNKCSADVRGARIYVALFPCNECAKIIIQSGIREVVYLSDKYHDTNQCKASRTMFGMSGVKTRQHMPREKKIVIDFGDVRPSPSVERLKDEQQLVGGKVNEAQAKPTVVGRNYEKL</sequence>
<dbReference type="PROSITE" id="PS51747">
    <property type="entry name" value="CYT_DCMP_DEAMINASES_2"/>
    <property type="match status" value="1"/>
</dbReference>
<dbReference type="GO" id="GO:0004132">
    <property type="term" value="F:dCMP deaminase activity"/>
    <property type="evidence" value="ECO:0007669"/>
    <property type="project" value="UniProtKB-EC"/>
</dbReference>
<dbReference type="InterPro" id="IPR016192">
    <property type="entry name" value="APOBEC/CMP_deaminase_Zn-bd"/>
</dbReference>
<feature type="compositionally biased region" description="Low complexity" evidence="9">
    <location>
        <begin position="36"/>
        <end position="58"/>
    </location>
</feature>
<reference evidence="13" key="1">
    <citation type="journal article" date="2023" name="Commun. Biol.">
        <title>Genome analysis of Parmales, the sister group of diatoms, reveals the evolutionary specialization of diatoms from phago-mixotrophs to photoautotrophs.</title>
        <authorList>
            <person name="Ban H."/>
            <person name="Sato S."/>
            <person name="Yoshikawa S."/>
            <person name="Yamada K."/>
            <person name="Nakamura Y."/>
            <person name="Ichinomiya M."/>
            <person name="Sato N."/>
            <person name="Blanc-Mathieu R."/>
            <person name="Endo H."/>
            <person name="Kuwata A."/>
            <person name="Ogata H."/>
        </authorList>
    </citation>
    <scope>NUCLEOTIDE SEQUENCE [LARGE SCALE GENOMIC DNA]</scope>
</reference>
<dbReference type="Pfam" id="PF00383">
    <property type="entry name" value="dCMP_cyt_deam_1"/>
    <property type="match status" value="1"/>
</dbReference>
<keyword evidence="6" id="KW-0862">Zinc</keyword>
<dbReference type="InterPro" id="IPR035105">
    <property type="entry name" value="Deoxycytidylate_deaminase_dom"/>
</dbReference>
<evidence type="ECO:0000313" key="13">
    <source>
        <dbReference type="Proteomes" id="UP001162640"/>
    </source>
</evidence>
<dbReference type="Proteomes" id="UP001162640">
    <property type="component" value="Unassembled WGS sequence"/>
</dbReference>
<evidence type="ECO:0000259" key="11">
    <source>
        <dbReference type="PROSITE" id="PS51747"/>
    </source>
</evidence>
<keyword evidence="3" id="KW-0479">Metal-binding</keyword>
<evidence type="ECO:0000256" key="6">
    <source>
        <dbReference type="ARBA" id="ARBA00022833"/>
    </source>
</evidence>
<comment type="caution">
    <text evidence="12">The sequence shown here is derived from an EMBL/GenBank/DDBJ whole genome shotgun (WGS) entry which is preliminary data.</text>
</comment>
<dbReference type="GO" id="GO:0005737">
    <property type="term" value="C:cytoplasm"/>
    <property type="evidence" value="ECO:0007669"/>
    <property type="project" value="TreeGrafter"/>
</dbReference>
<dbReference type="CDD" id="cd01286">
    <property type="entry name" value="deoxycytidylate_deaminase"/>
    <property type="match status" value="1"/>
</dbReference>
<evidence type="ECO:0000256" key="2">
    <source>
        <dbReference type="ARBA" id="ARBA00006576"/>
    </source>
</evidence>
<dbReference type="GO" id="GO:0009165">
    <property type="term" value="P:nucleotide biosynthetic process"/>
    <property type="evidence" value="ECO:0007669"/>
    <property type="project" value="UniProtKB-KW"/>
</dbReference>
<dbReference type="PROSITE" id="PS00903">
    <property type="entry name" value="CYT_DCMP_DEAMINASES_1"/>
    <property type="match status" value="1"/>
</dbReference>
<keyword evidence="4" id="KW-0545">Nucleotide biosynthesis</keyword>
<dbReference type="InterPro" id="IPR016193">
    <property type="entry name" value="Cytidine_deaminase-like"/>
</dbReference>
<proteinExistence type="inferred from homology"/>
<dbReference type="EC" id="3.5.4.12" evidence="7"/>
<evidence type="ECO:0000313" key="12">
    <source>
        <dbReference type="EMBL" id="GMH50558.1"/>
    </source>
</evidence>
<evidence type="ECO:0000256" key="5">
    <source>
        <dbReference type="ARBA" id="ARBA00022801"/>
    </source>
</evidence>
<comment type="cofactor">
    <cofactor evidence="1">
        <name>Zn(2+)</name>
        <dbReference type="ChEBI" id="CHEBI:29105"/>
    </cofactor>
</comment>
<comment type="similarity">
    <text evidence="2">Belongs to the cytidine and deoxycytidylate deaminase family.</text>
</comment>
<organism evidence="12 13">
    <name type="scientific">Triparma laevis f. inornata</name>
    <dbReference type="NCBI Taxonomy" id="1714386"/>
    <lineage>
        <taxon>Eukaryota</taxon>
        <taxon>Sar</taxon>
        <taxon>Stramenopiles</taxon>
        <taxon>Ochrophyta</taxon>
        <taxon>Bolidophyceae</taxon>
        <taxon>Parmales</taxon>
        <taxon>Triparmaceae</taxon>
        <taxon>Triparma</taxon>
    </lineage>
</organism>
<feature type="chain" id="PRO_5040772396" description="dCMP deaminase" evidence="10">
    <location>
        <begin position="18"/>
        <end position="295"/>
    </location>
</feature>
<dbReference type="FunFam" id="3.40.140.10:FF:000021">
    <property type="entry name" value="Deoxycytidylate deaminase"/>
    <property type="match status" value="1"/>
</dbReference>